<evidence type="ECO:0000313" key="3">
    <source>
        <dbReference type="Proteomes" id="UP001642484"/>
    </source>
</evidence>
<dbReference type="InterPro" id="IPR057191">
    <property type="entry name" value="DUF7869"/>
</dbReference>
<feature type="domain" description="DUF7869" evidence="1">
    <location>
        <begin position="411"/>
        <end position="529"/>
    </location>
</feature>
<reference evidence="2 3" key="1">
    <citation type="submission" date="2024-02" db="EMBL/GenBank/DDBJ databases">
        <authorList>
            <person name="Chen Y."/>
            <person name="Shah S."/>
            <person name="Dougan E. K."/>
            <person name="Thang M."/>
            <person name="Chan C."/>
        </authorList>
    </citation>
    <scope>NUCLEOTIDE SEQUENCE [LARGE SCALE GENOMIC DNA]</scope>
</reference>
<accession>A0ABP0JLR0</accession>
<dbReference type="Proteomes" id="UP001642484">
    <property type="component" value="Unassembled WGS sequence"/>
</dbReference>
<evidence type="ECO:0000313" key="2">
    <source>
        <dbReference type="EMBL" id="CAK9015052.1"/>
    </source>
</evidence>
<proteinExistence type="predicted"/>
<organism evidence="2 3">
    <name type="scientific">Durusdinium trenchii</name>
    <dbReference type="NCBI Taxonomy" id="1381693"/>
    <lineage>
        <taxon>Eukaryota</taxon>
        <taxon>Sar</taxon>
        <taxon>Alveolata</taxon>
        <taxon>Dinophyceae</taxon>
        <taxon>Suessiales</taxon>
        <taxon>Symbiodiniaceae</taxon>
        <taxon>Durusdinium</taxon>
    </lineage>
</organism>
<dbReference type="EMBL" id="CAXAMN010005703">
    <property type="protein sequence ID" value="CAK9015052.1"/>
    <property type="molecule type" value="Genomic_DNA"/>
</dbReference>
<sequence>MPALSAVEFLSDDEGFADGSAVEVPGSDVGAQIVPRSDDDACLAAPVTELSDDDRAQAVGSAGRDRHLKRAREMILAPQHRSTVAKILQSRCQCSQLRRKDRESCFWQFHRGWHGLDAVLQLRKEFRSLHKTDADRKVYDMLSSSTRPGRFSLLGQIVCGHAFRRLLGIGRGRFDKVLRAIRAQTGPPVDLRFVTGSHAKAPSDNRVIIHEYLQELYDTISEPMPEAQETGSKQIMRFRRRRGKKPRIASRQSKLKKEEKQLLRLLPPGTFTEYLELLRSRYPSRKLSLKLFSSVWTSSFLHKLAIRPRSQHQQCGLCVRHKALIKRLANDTHSRTAQMHEYSRHLKRQYADRVEYWTVRTQSRLRQPISTGNTIISLIIDGLDHSKLRFPRAELVMSSKEVSSFIRPNLDLQACLAHGYGIFCYLTWPTVHKDSNATADMLSNVMHQICQREQSDGSSFDCRCTELHLQSDNTTRETKNNTTLRLLSSWVGGSLLKRAVFSNLMTGHSHEDIDQWFSVCSSWIQDEKLLEQPSDFKISLERLLSNPQVREHEPIRRVELLTSVRDWRLGLMLLLISPQL</sequence>
<dbReference type="Pfam" id="PF25273">
    <property type="entry name" value="DUF7869"/>
    <property type="match status" value="1"/>
</dbReference>
<comment type="caution">
    <text evidence="2">The sequence shown here is derived from an EMBL/GenBank/DDBJ whole genome shotgun (WGS) entry which is preliminary data.</text>
</comment>
<protein>
    <recommendedName>
        <fullName evidence="1">DUF7869 domain-containing protein</fullName>
    </recommendedName>
</protein>
<gene>
    <name evidence="2" type="ORF">CCMP2556_LOCUS11950</name>
</gene>
<dbReference type="PANTHER" id="PTHR33153">
    <property type="entry name" value="MYND-TYPE DOMAIN-CONTAINING PROTEIN"/>
    <property type="match status" value="1"/>
</dbReference>
<keyword evidence="3" id="KW-1185">Reference proteome</keyword>
<name>A0ABP0JLR0_9DINO</name>
<evidence type="ECO:0000259" key="1">
    <source>
        <dbReference type="Pfam" id="PF25273"/>
    </source>
</evidence>
<dbReference type="PANTHER" id="PTHR33153:SF3">
    <property type="entry name" value="TRAFFICKING PROTEIN PARTICLE COMPLEX SUBUNIT 11 DOMAIN-CONTAINING PROTEIN"/>
    <property type="match status" value="1"/>
</dbReference>